<proteinExistence type="predicted"/>
<dbReference type="OrthoDB" id="1750086at2759"/>
<comment type="caution">
    <text evidence="1">The sequence shown here is derived from an EMBL/GenBank/DDBJ whole genome shotgun (WGS) entry which is preliminary data.</text>
</comment>
<sequence>MVGQPFFPGESGVDQLVEIIKSFRSKIGLERRQNLLLCPGSRSTVLMVLLLAHQVLLGVQGCFRLINDLFVDVSLSLWELVTLLRQNWKRQFMRLILLGNMDGSISS</sequence>
<gene>
    <name evidence="1" type="ORF">TorRG33x02_357360</name>
</gene>
<reference evidence="2" key="1">
    <citation type="submission" date="2016-06" db="EMBL/GenBank/DDBJ databases">
        <title>Parallel loss of symbiosis genes in relatives of nitrogen-fixing non-legume Parasponia.</title>
        <authorList>
            <person name="Van Velzen R."/>
            <person name="Holmer R."/>
            <person name="Bu F."/>
            <person name="Rutten L."/>
            <person name="Van Zeijl A."/>
            <person name="Liu W."/>
            <person name="Santuari L."/>
            <person name="Cao Q."/>
            <person name="Sharma T."/>
            <person name="Shen D."/>
            <person name="Roswanjaya Y."/>
            <person name="Wardhani T."/>
            <person name="Kalhor M.S."/>
            <person name="Jansen J."/>
            <person name="Van den Hoogen J."/>
            <person name="Gungor B."/>
            <person name="Hartog M."/>
            <person name="Hontelez J."/>
            <person name="Verver J."/>
            <person name="Yang W.-C."/>
            <person name="Schijlen E."/>
            <person name="Repin R."/>
            <person name="Schilthuizen M."/>
            <person name="Schranz E."/>
            <person name="Heidstra R."/>
            <person name="Miyata K."/>
            <person name="Fedorova E."/>
            <person name="Kohlen W."/>
            <person name="Bisseling T."/>
            <person name="Smit S."/>
            <person name="Geurts R."/>
        </authorList>
    </citation>
    <scope>NUCLEOTIDE SEQUENCE [LARGE SCALE GENOMIC DNA]</scope>
    <source>
        <strain evidence="2">cv. RG33-2</strain>
    </source>
</reference>
<organism evidence="1 2">
    <name type="scientific">Trema orientale</name>
    <name type="common">Charcoal tree</name>
    <name type="synonym">Celtis orientalis</name>
    <dbReference type="NCBI Taxonomy" id="63057"/>
    <lineage>
        <taxon>Eukaryota</taxon>
        <taxon>Viridiplantae</taxon>
        <taxon>Streptophyta</taxon>
        <taxon>Embryophyta</taxon>
        <taxon>Tracheophyta</taxon>
        <taxon>Spermatophyta</taxon>
        <taxon>Magnoliopsida</taxon>
        <taxon>eudicotyledons</taxon>
        <taxon>Gunneridae</taxon>
        <taxon>Pentapetalae</taxon>
        <taxon>rosids</taxon>
        <taxon>fabids</taxon>
        <taxon>Rosales</taxon>
        <taxon>Cannabaceae</taxon>
        <taxon>Trema</taxon>
    </lineage>
</organism>
<dbReference type="InParanoid" id="A0A2P5A5C6"/>
<accession>A0A2P5A5C6</accession>
<protein>
    <submittedName>
        <fullName evidence="1">Uncharacterized protein</fullName>
    </submittedName>
</protein>
<name>A0A2P5A5C6_TREOI</name>
<dbReference type="Proteomes" id="UP000237000">
    <property type="component" value="Unassembled WGS sequence"/>
</dbReference>
<dbReference type="AlphaFoldDB" id="A0A2P5A5C6"/>
<keyword evidence="2" id="KW-1185">Reference proteome</keyword>
<evidence type="ECO:0000313" key="2">
    <source>
        <dbReference type="Proteomes" id="UP000237000"/>
    </source>
</evidence>
<dbReference type="EMBL" id="JXTC01001251">
    <property type="protein sequence ID" value="PON31728.1"/>
    <property type="molecule type" value="Genomic_DNA"/>
</dbReference>
<evidence type="ECO:0000313" key="1">
    <source>
        <dbReference type="EMBL" id="PON31728.1"/>
    </source>
</evidence>